<dbReference type="InterPro" id="IPR016135">
    <property type="entry name" value="UBQ-conjugating_enzyme/RWD"/>
</dbReference>
<proteinExistence type="predicted"/>
<evidence type="ECO:0000313" key="9">
    <source>
        <dbReference type="Proteomes" id="UP000799424"/>
    </source>
</evidence>
<keyword evidence="4" id="KW-0547">Nucleotide-binding</keyword>
<evidence type="ECO:0000256" key="1">
    <source>
        <dbReference type="ARBA" id="ARBA00000485"/>
    </source>
</evidence>
<dbReference type="InterPro" id="IPR000608">
    <property type="entry name" value="UBC"/>
</dbReference>
<evidence type="ECO:0000256" key="6">
    <source>
        <dbReference type="ARBA" id="ARBA00022840"/>
    </source>
</evidence>
<evidence type="ECO:0000313" key="8">
    <source>
        <dbReference type="EMBL" id="KAF2828837.1"/>
    </source>
</evidence>
<dbReference type="Gene3D" id="3.10.110.10">
    <property type="entry name" value="Ubiquitin Conjugating Enzyme"/>
    <property type="match status" value="1"/>
</dbReference>
<dbReference type="FunFam" id="3.10.110.10:FF:000101">
    <property type="entry name" value="Ubiquitin-conjugating enzyme E2 D2"/>
    <property type="match status" value="1"/>
</dbReference>
<accession>A0A6A7A814</accession>
<evidence type="ECO:0000259" key="7">
    <source>
        <dbReference type="PROSITE" id="PS50127"/>
    </source>
</evidence>
<dbReference type="Proteomes" id="UP000799424">
    <property type="component" value="Unassembled WGS sequence"/>
</dbReference>
<dbReference type="GO" id="GO:0005524">
    <property type="term" value="F:ATP binding"/>
    <property type="evidence" value="ECO:0007669"/>
    <property type="project" value="UniProtKB-KW"/>
</dbReference>
<organism evidence="8 9">
    <name type="scientific">Ophiobolus disseminans</name>
    <dbReference type="NCBI Taxonomy" id="1469910"/>
    <lineage>
        <taxon>Eukaryota</taxon>
        <taxon>Fungi</taxon>
        <taxon>Dikarya</taxon>
        <taxon>Ascomycota</taxon>
        <taxon>Pezizomycotina</taxon>
        <taxon>Dothideomycetes</taxon>
        <taxon>Pleosporomycetidae</taxon>
        <taxon>Pleosporales</taxon>
        <taxon>Pleosporineae</taxon>
        <taxon>Phaeosphaeriaceae</taxon>
        <taxon>Ophiobolus</taxon>
    </lineage>
</organism>
<feature type="domain" description="UBC core" evidence="7">
    <location>
        <begin position="72"/>
        <end position="225"/>
    </location>
</feature>
<comment type="pathway">
    <text evidence="2">Protein modification; protein ubiquitination.</text>
</comment>
<dbReference type="AlphaFoldDB" id="A0A6A7A814"/>
<dbReference type="PROSITE" id="PS50127">
    <property type="entry name" value="UBC_2"/>
    <property type="match status" value="1"/>
</dbReference>
<keyword evidence="5" id="KW-0833">Ubl conjugation pathway</keyword>
<reference evidence="8" key="1">
    <citation type="journal article" date="2020" name="Stud. Mycol.">
        <title>101 Dothideomycetes genomes: a test case for predicting lifestyles and emergence of pathogens.</title>
        <authorList>
            <person name="Haridas S."/>
            <person name="Albert R."/>
            <person name="Binder M."/>
            <person name="Bloem J."/>
            <person name="Labutti K."/>
            <person name="Salamov A."/>
            <person name="Andreopoulos B."/>
            <person name="Baker S."/>
            <person name="Barry K."/>
            <person name="Bills G."/>
            <person name="Bluhm B."/>
            <person name="Cannon C."/>
            <person name="Castanera R."/>
            <person name="Culley D."/>
            <person name="Daum C."/>
            <person name="Ezra D."/>
            <person name="Gonzalez J."/>
            <person name="Henrissat B."/>
            <person name="Kuo A."/>
            <person name="Liang C."/>
            <person name="Lipzen A."/>
            <person name="Lutzoni F."/>
            <person name="Magnuson J."/>
            <person name="Mondo S."/>
            <person name="Nolan M."/>
            <person name="Ohm R."/>
            <person name="Pangilinan J."/>
            <person name="Park H.-J."/>
            <person name="Ramirez L."/>
            <person name="Alfaro M."/>
            <person name="Sun H."/>
            <person name="Tritt A."/>
            <person name="Yoshinaga Y."/>
            <person name="Zwiers L.-H."/>
            <person name="Turgeon B."/>
            <person name="Goodwin S."/>
            <person name="Spatafora J."/>
            <person name="Crous P."/>
            <person name="Grigoriev I."/>
        </authorList>
    </citation>
    <scope>NUCLEOTIDE SEQUENCE</scope>
    <source>
        <strain evidence="8">CBS 113818</strain>
    </source>
</reference>
<keyword evidence="6" id="KW-0067">ATP-binding</keyword>
<dbReference type="Pfam" id="PF00179">
    <property type="entry name" value="UQ_con"/>
    <property type="match status" value="1"/>
</dbReference>
<dbReference type="SUPFAM" id="SSF54495">
    <property type="entry name" value="UBC-like"/>
    <property type="match status" value="1"/>
</dbReference>
<dbReference type="EMBL" id="MU006222">
    <property type="protein sequence ID" value="KAF2828837.1"/>
    <property type="molecule type" value="Genomic_DNA"/>
</dbReference>
<keyword evidence="3" id="KW-0808">Transferase</keyword>
<name>A0A6A7A814_9PLEO</name>
<keyword evidence="9" id="KW-1185">Reference proteome</keyword>
<evidence type="ECO:0000256" key="3">
    <source>
        <dbReference type="ARBA" id="ARBA00022679"/>
    </source>
</evidence>
<evidence type="ECO:0000256" key="2">
    <source>
        <dbReference type="ARBA" id="ARBA00004906"/>
    </source>
</evidence>
<evidence type="ECO:0000256" key="5">
    <source>
        <dbReference type="ARBA" id="ARBA00022786"/>
    </source>
</evidence>
<dbReference type="GO" id="GO:0061631">
    <property type="term" value="F:ubiquitin conjugating enzyme activity"/>
    <property type="evidence" value="ECO:0007669"/>
    <property type="project" value="UniProtKB-EC"/>
</dbReference>
<dbReference type="PANTHER" id="PTHR24068">
    <property type="entry name" value="UBIQUITIN-CONJUGATING ENZYME E2"/>
    <property type="match status" value="1"/>
</dbReference>
<dbReference type="SMART" id="SM00212">
    <property type="entry name" value="UBCc"/>
    <property type="match status" value="1"/>
</dbReference>
<sequence length="225" mass="25499">MAQISVFAVLNLPLHKEELHRFRQLIDLPYENTASESGREVPSTPPLVTEPKPAEIQRINSDPASVPRPASGALKRISWELTCYNRDPPSSFMCGPIGDDLFHWQGTIMGPPDSPYRGGVWFLAIGYPTDYPWKPPKVNFTTRIYHPNIDSNGSISCDILRDQWSPALTVPKVLLSICSFLDNPFGDCNSNAHTECLVPEIAHVYWTDRQRYNATAREWTRRYAI</sequence>
<comment type="catalytic activity">
    <reaction evidence="1">
        <text>S-ubiquitinyl-[E1 ubiquitin-activating enzyme]-L-cysteine + [E2 ubiquitin-conjugating enzyme]-L-cysteine = [E1 ubiquitin-activating enzyme]-L-cysteine + S-ubiquitinyl-[E2 ubiquitin-conjugating enzyme]-L-cysteine.</text>
        <dbReference type="EC" id="2.3.2.23"/>
    </reaction>
</comment>
<dbReference type="OrthoDB" id="7851174at2759"/>
<protein>
    <recommendedName>
        <fullName evidence="7">UBC core domain-containing protein</fullName>
    </recommendedName>
</protein>
<evidence type="ECO:0000256" key="4">
    <source>
        <dbReference type="ARBA" id="ARBA00022741"/>
    </source>
</evidence>
<gene>
    <name evidence="8" type="ORF">CC86DRAFT_198801</name>
</gene>